<accession>A0A395NAA7</accession>
<reference evidence="2 3" key="1">
    <citation type="journal article" date="2018" name="PLoS Pathog.">
        <title>Evolution of structural diversity of trichothecenes, a family of toxins produced by plant pathogenic and entomopathogenic fungi.</title>
        <authorList>
            <person name="Proctor R.H."/>
            <person name="McCormick S.P."/>
            <person name="Kim H.S."/>
            <person name="Cardoza R.E."/>
            <person name="Stanley A.M."/>
            <person name="Lindo L."/>
            <person name="Kelly A."/>
            <person name="Brown D.W."/>
            <person name="Lee T."/>
            <person name="Vaughan M.M."/>
            <person name="Alexander N.J."/>
            <person name="Busman M."/>
            <person name="Gutierrez S."/>
        </authorList>
    </citation>
    <scope>NUCLEOTIDE SEQUENCE [LARGE SCALE GENOMIC DNA]</scope>
    <source>
        <strain evidence="2 3">IBT 40837</strain>
    </source>
</reference>
<dbReference type="AlphaFoldDB" id="A0A395NAA7"/>
<feature type="compositionally biased region" description="Acidic residues" evidence="1">
    <location>
        <begin position="31"/>
        <end position="46"/>
    </location>
</feature>
<dbReference type="Proteomes" id="UP000266272">
    <property type="component" value="Unassembled WGS sequence"/>
</dbReference>
<name>A0A395NAA7_TRIAR</name>
<gene>
    <name evidence="2" type="ORF">TARUN_9427</name>
</gene>
<evidence type="ECO:0000313" key="3">
    <source>
        <dbReference type="Proteomes" id="UP000266272"/>
    </source>
</evidence>
<evidence type="ECO:0000256" key="1">
    <source>
        <dbReference type="SAM" id="MobiDB-lite"/>
    </source>
</evidence>
<feature type="region of interest" description="Disordered" evidence="1">
    <location>
        <begin position="31"/>
        <end position="65"/>
    </location>
</feature>
<dbReference type="EMBL" id="PXOA01000764">
    <property type="protein sequence ID" value="RFU72831.1"/>
    <property type="molecule type" value="Genomic_DNA"/>
</dbReference>
<feature type="compositionally biased region" description="Basic and acidic residues" evidence="1">
    <location>
        <begin position="50"/>
        <end position="59"/>
    </location>
</feature>
<proteinExistence type="predicted"/>
<organism evidence="2 3">
    <name type="scientific">Trichoderma arundinaceum</name>
    <dbReference type="NCBI Taxonomy" id="490622"/>
    <lineage>
        <taxon>Eukaryota</taxon>
        <taxon>Fungi</taxon>
        <taxon>Dikarya</taxon>
        <taxon>Ascomycota</taxon>
        <taxon>Pezizomycotina</taxon>
        <taxon>Sordariomycetes</taxon>
        <taxon>Hypocreomycetidae</taxon>
        <taxon>Hypocreales</taxon>
        <taxon>Hypocreaceae</taxon>
        <taxon>Trichoderma</taxon>
    </lineage>
</organism>
<comment type="caution">
    <text evidence="2">The sequence shown here is derived from an EMBL/GenBank/DDBJ whole genome shotgun (WGS) entry which is preliminary data.</text>
</comment>
<protein>
    <submittedName>
        <fullName evidence="2">Uncharacterized protein</fullName>
    </submittedName>
</protein>
<sequence>IHSSDKDATGYYPKAPRRKNVSVITRFEQPLEQEYDNDGITDEDLAQLDQDTKPSHDNDSLPDTASFSWRSAEEVTPETVRNPAQDTEVLTVQKILDQEAEPEEYWNRFENDCKQEELGLCEDLFCGRHALEKIDEWHLYITEYKCHQTEFEDCKNLKCVTHYAQHQTLRITIKNLRLEGWDFTTHSGGTRYNGKRGASNHLVKKYHTNTKTLSVEYKATWTN</sequence>
<keyword evidence="3" id="KW-1185">Reference proteome</keyword>
<evidence type="ECO:0000313" key="2">
    <source>
        <dbReference type="EMBL" id="RFU72831.1"/>
    </source>
</evidence>
<feature type="non-terminal residue" evidence="2">
    <location>
        <position position="1"/>
    </location>
</feature>